<dbReference type="Proteomes" id="UP000033841">
    <property type="component" value="Unassembled WGS sequence"/>
</dbReference>
<dbReference type="EMBL" id="LBVR01000045">
    <property type="protein sequence ID" value="KKQ90049.1"/>
    <property type="molecule type" value="Genomic_DNA"/>
</dbReference>
<accession>A0A0G0NVY9</accession>
<evidence type="ECO:0000313" key="1">
    <source>
        <dbReference type="EMBL" id="KKQ90049.1"/>
    </source>
</evidence>
<evidence type="ECO:0000313" key="2">
    <source>
        <dbReference type="Proteomes" id="UP000033841"/>
    </source>
</evidence>
<gene>
    <name evidence="1" type="ORF">UT14_C0045G0001</name>
</gene>
<comment type="caution">
    <text evidence="1">The sequence shown here is derived from an EMBL/GenBank/DDBJ whole genome shotgun (WGS) entry which is preliminary data.</text>
</comment>
<feature type="non-terminal residue" evidence="1">
    <location>
        <position position="1"/>
    </location>
</feature>
<name>A0A0G0NVY9_9BACT</name>
<protein>
    <submittedName>
        <fullName evidence="1">Uncharacterized protein</fullName>
    </submittedName>
</protein>
<reference evidence="1 2" key="1">
    <citation type="journal article" date="2015" name="Nature">
        <title>rRNA introns, odd ribosomes, and small enigmatic genomes across a large radiation of phyla.</title>
        <authorList>
            <person name="Brown C.T."/>
            <person name="Hug L.A."/>
            <person name="Thomas B.C."/>
            <person name="Sharon I."/>
            <person name="Castelle C.J."/>
            <person name="Singh A."/>
            <person name="Wilkins M.J."/>
            <person name="Williams K.H."/>
            <person name="Banfield J.F."/>
        </authorList>
    </citation>
    <scope>NUCLEOTIDE SEQUENCE [LARGE SCALE GENOMIC DNA]</scope>
</reference>
<proteinExistence type="predicted"/>
<sequence>GPRLKDIIPIFQSPQFRQIADFTKILNLDGGTASAFFNQNIKVEELQFVGSFLCGISVQK</sequence>
<dbReference type="AlphaFoldDB" id="A0A0G0NVY9"/>
<organism evidence="1 2">
    <name type="scientific">Candidatus Shapirobacteria bacterium GW2011_GWE1_38_92</name>
    <dbReference type="NCBI Taxonomy" id="1618489"/>
    <lineage>
        <taxon>Bacteria</taxon>
        <taxon>Candidatus Shapironibacteriota</taxon>
    </lineage>
</organism>